<evidence type="ECO:0000313" key="1">
    <source>
        <dbReference type="EMBL" id="RHB32804.1"/>
    </source>
</evidence>
<dbReference type="SUPFAM" id="SSF52058">
    <property type="entry name" value="L domain-like"/>
    <property type="match status" value="2"/>
</dbReference>
<dbReference type="Proteomes" id="UP000283482">
    <property type="component" value="Unassembled WGS sequence"/>
</dbReference>
<organism evidence="1 2">
    <name type="scientific">Bacteroides stercoris</name>
    <dbReference type="NCBI Taxonomy" id="46506"/>
    <lineage>
        <taxon>Bacteria</taxon>
        <taxon>Pseudomonadati</taxon>
        <taxon>Bacteroidota</taxon>
        <taxon>Bacteroidia</taxon>
        <taxon>Bacteroidales</taxon>
        <taxon>Bacteroidaceae</taxon>
        <taxon>Bacteroides</taxon>
    </lineage>
</organism>
<dbReference type="Gene3D" id="3.80.10.10">
    <property type="entry name" value="Ribonuclease Inhibitor"/>
    <property type="match status" value="3"/>
</dbReference>
<dbReference type="InterPro" id="IPR053139">
    <property type="entry name" value="Surface_bspA-like"/>
</dbReference>
<dbReference type="InterPro" id="IPR032675">
    <property type="entry name" value="LRR_dom_sf"/>
</dbReference>
<comment type="caution">
    <text evidence="1">The sequence shown here is derived from an EMBL/GenBank/DDBJ whole genome shotgun (WGS) entry which is preliminary data.</text>
</comment>
<dbReference type="InterPro" id="IPR026906">
    <property type="entry name" value="LRR_5"/>
</dbReference>
<sequence>MMKTKFYALLFFLTVAMSGCDNEYDDTGIRTQIAEVTDQVKALQTLTEALQNRDYILSVVPTTVEGVPGYLITFAQAEPVTILCGTSVIAAVDTSHGDYVVFTLADGTTTITLPRSNAVTIGLDGYDVLYCTASSLDIPLLFPSTLKSGDYTSIAATVTNDNGTGTDIQTRASAGTNGVWKVDITQPAFGDDGMIIPNSSKVTLTPPKHVKLSDTAILKVTLVDKKGMETTVTRPIKYSTVAAVTSTAGNLSSVATDAEMTALAIKGSVDATDLAYIRNTLTKLEVLDLSMTDMVTLPGWGLGFHPDDGYQPNTTLKEVMLPASLVTIGKSAFLNCRALDYVDTGNAETITEYAFEGCSNLREVILSEKLKTVGNCAFRNCVSLSLIDIPGSVETLGRWVFENCGNLQSVVLHEGVQSLSESTFYGCGIRSVSIPSTVTSIPKWTFQDCKYLEHVNWHDGITSIGEAAFNRCTSLRNIRIPARVTAIEPVTFSNCTALHSVGFHDNIIRIGANAFDKCHALNLEEINQDNPCNLPANLTTLEENAFLNCTGITRVCLPEGVTAVPKYAFNGCTKLNGVVLSEQTATIGDWAFAGTALTGISLPATVTALGDNVFHNCSELIGIQSYATIAPTITATTFSHDKGTIKEQCRLFVLPAASLAYDSWKSYFKALVADLTVQP</sequence>
<evidence type="ECO:0000313" key="2">
    <source>
        <dbReference type="Proteomes" id="UP000283482"/>
    </source>
</evidence>
<dbReference type="AlphaFoldDB" id="A0A413VGY8"/>
<dbReference type="Pfam" id="PF13306">
    <property type="entry name" value="LRR_5"/>
    <property type="match status" value="2"/>
</dbReference>
<dbReference type="PANTHER" id="PTHR45661">
    <property type="entry name" value="SURFACE ANTIGEN"/>
    <property type="match status" value="1"/>
</dbReference>
<proteinExistence type="predicted"/>
<protein>
    <recommendedName>
        <fullName evidence="3">Leucine-rich repeat domain-containing protein</fullName>
    </recommendedName>
</protein>
<dbReference type="RefSeq" id="WP_117906428.1">
    <property type="nucleotide sequence ID" value="NZ_AP031449.1"/>
</dbReference>
<name>A0A413VGY8_BACSE</name>
<dbReference type="PANTHER" id="PTHR45661:SF3">
    <property type="entry name" value="IG-LIKE DOMAIN-CONTAINING PROTEIN"/>
    <property type="match status" value="1"/>
</dbReference>
<dbReference type="PROSITE" id="PS51257">
    <property type="entry name" value="PROKAR_LIPOPROTEIN"/>
    <property type="match status" value="1"/>
</dbReference>
<evidence type="ECO:0008006" key="3">
    <source>
        <dbReference type="Google" id="ProtNLM"/>
    </source>
</evidence>
<accession>A0A413VGY8</accession>
<dbReference type="EMBL" id="QSGN01000003">
    <property type="protein sequence ID" value="RHB32804.1"/>
    <property type="molecule type" value="Genomic_DNA"/>
</dbReference>
<gene>
    <name evidence="1" type="ORF">DW889_02390</name>
</gene>
<reference evidence="1 2" key="1">
    <citation type="submission" date="2018-08" db="EMBL/GenBank/DDBJ databases">
        <title>A genome reference for cultivated species of the human gut microbiota.</title>
        <authorList>
            <person name="Zou Y."/>
            <person name="Xue W."/>
            <person name="Luo G."/>
        </authorList>
    </citation>
    <scope>NUCLEOTIDE SEQUENCE [LARGE SCALE GENOMIC DNA]</scope>
    <source>
        <strain evidence="1 2">AM40-34</strain>
    </source>
</reference>